<feature type="chain" id="PRO_5047306698" description="DNA primase" evidence="1">
    <location>
        <begin position="20"/>
        <end position="102"/>
    </location>
</feature>
<keyword evidence="1" id="KW-0732">Signal</keyword>
<keyword evidence="3" id="KW-1185">Reference proteome</keyword>
<comment type="caution">
    <text evidence="2">The sequence shown here is derived from an EMBL/GenBank/DDBJ whole genome shotgun (WGS) entry which is preliminary data.</text>
</comment>
<organism evidence="2 3">
    <name type="scientific">Roseovarius aquimarinus</name>
    <dbReference type="NCBI Taxonomy" id="1229156"/>
    <lineage>
        <taxon>Bacteria</taxon>
        <taxon>Pseudomonadati</taxon>
        <taxon>Pseudomonadota</taxon>
        <taxon>Alphaproteobacteria</taxon>
        <taxon>Rhodobacterales</taxon>
        <taxon>Roseobacteraceae</taxon>
        <taxon>Roseovarius</taxon>
    </lineage>
</organism>
<evidence type="ECO:0000256" key="1">
    <source>
        <dbReference type="SAM" id="SignalP"/>
    </source>
</evidence>
<reference evidence="2 3" key="1">
    <citation type="submission" date="2024-10" db="EMBL/GenBank/DDBJ databases">
        <authorList>
            <person name="Yang X.-N."/>
        </authorList>
    </citation>
    <scope>NUCLEOTIDE SEQUENCE [LARGE SCALE GENOMIC DNA]</scope>
    <source>
        <strain evidence="2 3">CAU 1059</strain>
    </source>
</reference>
<dbReference type="Proteomes" id="UP001607157">
    <property type="component" value="Unassembled WGS sequence"/>
</dbReference>
<evidence type="ECO:0008006" key="4">
    <source>
        <dbReference type="Google" id="ProtNLM"/>
    </source>
</evidence>
<sequence length="102" mass="10247">MLRLAALALPLALAVPAAAQTNDADKAAGCAATAEIVSDAVELRAGGSQRDAAAQAIAAGDTDAKYAEAIGPLVDWVYTLPEEQLTDEAASAFTDACLAQMG</sequence>
<evidence type="ECO:0000313" key="2">
    <source>
        <dbReference type="EMBL" id="MFH0254215.1"/>
    </source>
</evidence>
<evidence type="ECO:0000313" key="3">
    <source>
        <dbReference type="Proteomes" id="UP001607157"/>
    </source>
</evidence>
<protein>
    <recommendedName>
        <fullName evidence="4">DNA primase</fullName>
    </recommendedName>
</protein>
<name>A0ABW7I9S8_9RHOB</name>
<dbReference type="EMBL" id="JBIHMM010000002">
    <property type="protein sequence ID" value="MFH0254215.1"/>
    <property type="molecule type" value="Genomic_DNA"/>
</dbReference>
<proteinExistence type="predicted"/>
<gene>
    <name evidence="2" type="ORF">ACGRVM_09935</name>
</gene>
<accession>A0ABW7I9S8</accession>
<feature type="signal peptide" evidence="1">
    <location>
        <begin position="1"/>
        <end position="19"/>
    </location>
</feature>
<dbReference type="RefSeq" id="WP_377170334.1">
    <property type="nucleotide sequence ID" value="NZ_JBHTJC010000002.1"/>
</dbReference>